<keyword evidence="2" id="KW-1185">Reference proteome</keyword>
<dbReference type="Proteomes" id="UP000470384">
    <property type="component" value="Unassembled WGS sequence"/>
</dbReference>
<comment type="caution">
    <text evidence="1">The sequence shown here is derived from an EMBL/GenBank/DDBJ whole genome shotgun (WGS) entry which is preliminary data.</text>
</comment>
<keyword evidence="1" id="KW-0808">Transferase</keyword>
<dbReference type="EMBL" id="WXYQ01000001">
    <property type="protein sequence ID" value="NBG94323.1"/>
    <property type="molecule type" value="Genomic_DNA"/>
</dbReference>
<organism evidence="1 2">
    <name type="scientific">Pyruvatibacter mobilis</name>
    <dbReference type="NCBI Taxonomy" id="1712261"/>
    <lineage>
        <taxon>Bacteria</taxon>
        <taxon>Pseudomonadati</taxon>
        <taxon>Pseudomonadota</taxon>
        <taxon>Alphaproteobacteria</taxon>
        <taxon>Hyphomicrobiales</taxon>
        <taxon>Parvibaculaceae</taxon>
        <taxon>Pyruvatibacter</taxon>
    </lineage>
</organism>
<accession>A0A845Q743</accession>
<gene>
    <name evidence="1" type="ORF">GTQ45_01095</name>
</gene>
<dbReference type="InterPro" id="IPR008884">
    <property type="entry name" value="TylF_MeTrfase"/>
</dbReference>
<dbReference type="Gene3D" id="3.40.50.150">
    <property type="entry name" value="Vaccinia Virus protein VP39"/>
    <property type="match status" value="1"/>
</dbReference>
<dbReference type="Pfam" id="PF05711">
    <property type="entry name" value="TylF"/>
    <property type="match status" value="1"/>
</dbReference>
<keyword evidence="1" id="KW-0489">Methyltransferase</keyword>
<dbReference type="RefSeq" id="WP_160586444.1">
    <property type="nucleotide sequence ID" value="NZ_BMHN01000001.1"/>
</dbReference>
<dbReference type="OrthoDB" id="9811332at2"/>
<dbReference type="GO" id="GO:0008168">
    <property type="term" value="F:methyltransferase activity"/>
    <property type="evidence" value="ECO:0007669"/>
    <property type="project" value="UniProtKB-KW"/>
</dbReference>
<protein>
    <submittedName>
        <fullName evidence="1">Macrocin-O-methyltransferase</fullName>
    </submittedName>
</protein>
<dbReference type="InterPro" id="IPR029063">
    <property type="entry name" value="SAM-dependent_MTases_sf"/>
</dbReference>
<dbReference type="PANTHER" id="PTHR40036">
    <property type="entry name" value="MACROCIN O-METHYLTRANSFERASE"/>
    <property type="match status" value="1"/>
</dbReference>
<dbReference type="GeneID" id="300656380"/>
<sequence>MTDPKAGPDLNADMRRTYDARDAAHWERMEALVANGKLSLRDVLTSYPAFIRRRDLPRVLCHYELFRMIEDMPGSIAELGVFRGSGLFTWANLLETFCPGDRTRKVYGFDHFAGYKDLEDRDGAAAPWIDNTIGRMVSSGEIVQELVDLHTADNLLPGIERARVIDGEIRETVPAFAEANQGLRLALLYFDIGTYEPTAVGLKHLYPLVMEGGIIAFNGYGMPPWQGEAEAIEEFFEPLGGAPHMRKFPFSTVPNAYFIKGED</sequence>
<evidence type="ECO:0000313" key="1">
    <source>
        <dbReference type="EMBL" id="NBG94323.1"/>
    </source>
</evidence>
<reference evidence="1 2" key="1">
    <citation type="journal article" date="2016" name="Int. J. Syst. Evol. Microbiol.">
        <title>Pyruvatibacter mobilis gen. nov., sp. nov., a marine bacterium from the culture broth of Picochlorum sp. 122.</title>
        <authorList>
            <person name="Wang G."/>
            <person name="Tang M."/>
            <person name="Wu H."/>
            <person name="Dai S."/>
            <person name="Li T."/>
            <person name="Chen C."/>
            <person name="He H."/>
            <person name="Fan J."/>
            <person name="Xiang W."/>
            <person name="Li X."/>
        </authorList>
    </citation>
    <scope>NUCLEOTIDE SEQUENCE [LARGE SCALE GENOMIC DNA]</scope>
    <source>
        <strain evidence="1 2">GYP-11</strain>
    </source>
</reference>
<dbReference type="AlphaFoldDB" id="A0A845Q743"/>
<name>A0A845Q743_9HYPH</name>
<evidence type="ECO:0000313" key="2">
    <source>
        <dbReference type="Proteomes" id="UP000470384"/>
    </source>
</evidence>
<proteinExistence type="predicted"/>
<dbReference type="PANTHER" id="PTHR40036:SF1">
    <property type="entry name" value="MACROCIN O-METHYLTRANSFERASE"/>
    <property type="match status" value="1"/>
</dbReference>
<dbReference type="GO" id="GO:0032259">
    <property type="term" value="P:methylation"/>
    <property type="evidence" value="ECO:0007669"/>
    <property type="project" value="UniProtKB-KW"/>
</dbReference>